<dbReference type="Proteomes" id="UP000194236">
    <property type="component" value="Unassembled WGS sequence"/>
</dbReference>
<keyword evidence="2" id="KW-1185">Reference proteome</keyword>
<reference evidence="1 2" key="1">
    <citation type="submission" date="2017-03" db="EMBL/GenBank/DDBJ databases">
        <title>Genome Survey of Euroglyphus maynei.</title>
        <authorList>
            <person name="Arlian L.G."/>
            <person name="Morgan M.S."/>
            <person name="Rider S.D."/>
        </authorList>
    </citation>
    <scope>NUCLEOTIDE SEQUENCE [LARGE SCALE GENOMIC DNA]</scope>
    <source>
        <strain evidence="1">Arlian Lab</strain>
        <tissue evidence="1">Whole body</tissue>
    </source>
</reference>
<organism evidence="1 2">
    <name type="scientific">Euroglyphus maynei</name>
    <name type="common">Mayne's house dust mite</name>
    <dbReference type="NCBI Taxonomy" id="6958"/>
    <lineage>
        <taxon>Eukaryota</taxon>
        <taxon>Metazoa</taxon>
        <taxon>Ecdysozoa</taxon>
        <taxon>Arthropoda</taxon>
        <taxon>Chelicerata</taxon>
        <taxon>Arachnida</taxon>
        <taxon>Acari</taxon>
        <taxon>Acariformes</taxon>
        <taxon>Sarcoptiformes</taxon>
        <taxon>Astigmata</taxon>
        <taxon>Psoroptidia</taxon>
        <taxon>Analgoidea</taxon>
        <taxon>Pyroglyphidae</taxon>
        <taxon>Pyroglyphinae</taxon>
        <taxon>Euroglyphus</taxon>
    </lineage>
</organism>
<evidence type="ECO:0000313" key="1">
    <source>
        <dbReference type="EMBL" id="OTF70146.1"/>
    </source>
</evidence>
<name>A0A1Y3ARQ0_EURMA</name>
<protein>
    <submittedName>
        <fullName evidence="1">Uncharacterized protein</fullName>
    </submittedName>
</protein>
<dbReference type="AlphaFoldDB" id="A0A1Y3ARQ0"/>
<comment type="caution">
    <text evidence="1">The sequence shown here is derived from an EMBL/GenBank/DDBJ whole genome shotgun (WGS) entry which is preliminary data.</text>
</comment>
<proteinExistence type="predicted"/>
<dbReference type="EMBL" id="MUJZ01067093">
    <property type="protein sequence ID" value="OTF70146.1"/>
    <property type="molecule type" value="Genomic_DNA"/>
</dbReference>
<sequence length="60" mass="6948">MYRQLFFTSIKLTTRQCLPSIICRHFVGNQSEISTKLQTKIENRLKNLNVEVDLGRGPNP</sequence>
<accession>A0A1Y3ARQ0</accession>
<gene>
    <name evidence="1" type="ORF">BLA29_013902</name>
</gene>
<evidence type="ECO:0000313" key="2">
    <source>
        <dbReference type="Proteomes" id="UP000194236"/>
    </source>
</evidence>